<evidence type="ECO:0000256" key="2">
    <source>
        <dbReference type="ARBA" id="ARBA00022679"/>
    </source>
</evidence>
<evidence type="ECO:0000313" key="4">
    <source>
        <dbReference type="EMBL" id="TRY67470.1"/>
    </source>
</evidence>
<dbReference type="Pfam" id="PF00685">
    <property type="entry name" value="Sulfotransfer_1"/>
    <property type="match status" value="1"/>
</dbReference>
<proteinExistence type="inferred from homology"/>
<evidence type="ECO:0000256" key="1">
    <source>
        <dbReference type="ARBA" id="ARBA00005771"/>
    </source>
</evidence>
<dbReference type="AlphaFoldDB" id="A0A553NPY2"/>
<reference evidence="4 5" key="1">
    <citation type="journal article" date="2018" name="Nat. Ecol. Evol.">
        <title>Genomic signatures of mitonuclear coevolution across populations of Tigriopus californicus.</title>
        <authorList>
            <person name="Barreto F.S."/>
            <person name="Watson E.T."/>
            <person name="Lima T.G."/>
            <person name="Willett C.S."/>
            <person name="Edmands S."/>
            <person name="Li W."/>
            <person name="Burton R.S."/>
        </authorList>
    </citation>
    <scope>NUCLEOTIDE SEQUENCE [LARGE SCALE GENOMIC DNA]</scope>
    <source>
        <strain evidence="4 5">San Diego</strain>
    </source>
</reference>
<feature type="domain" description="Sulfotransferase" evidence="3">
    <location>
        <begin position="80"/>
        <end position="338"/>
    </location>
</feature>
<protein>
    <recommendedName>
        <fullName evidence="3">Sulfotransferase domain-containing protein</fullName>
    </recommendedName>
</protein>
<keyword evidence="2" id="KW-0808">Transferase</keyword>
<dbReference type="InterPro" id="IPR027417">
    <property type="entry name" value="P-loop_NTPase"/>
</dbReference>
<dbReference type="Gene3D" id="3.40.50.300">
    <property type="entry name" value="P-loop containing nucleotide triphosphate hydrolases"/>
    <property type="match status" value="1"/>
</dbReference>
<comment type="caution">
    <text evidence="4">The sequence shown here is derived from an EMBL/GenBank/DDBJ whole genome shotgun (WGS) entry which is preliminary data.</text>
</comment>
<keyword evidence="5" id="KW-1185">Reference proteome</keyword>
<dbReference type="EMBL" id="VCGU01000011">
    <property type="protein sequence ID" value="TRY67470.1"/>
    <property type="molecule type" value="Genomic_DNA"/>
</dbReference>
<dbReference type="OMA" id="HATEFWR"/>
<evidence type="ECO:0000259" key="3">
    <source>
        <dbReference type="Pfam" id="PF00685"/>
    </source>
</evidence>
<organism evidence="4 5">
    <name type="scientific">Tigriopus californicus</name>
    <name type="common">Marine copepod</name>
    <dbReference type="NCBI Taxonomy" id="6832"/>
    <lineage>
        <taxon>Eukaryota</taxon>
        <taxon>Metazoa</taxon>
        <taxon>Ecdysozoa</taxon>
        <taxon>Arthropoda</taxon>
        <taxon>Crustacea</taxon>
        <taxon>Multicrustacea</taxon>
        <taxon>Hexanauplia</taxon>
        <taxon>Copepoda</taxon>
        <taxon>Harpacticoida</taxon>
        <taxon>Harpacticidae</taxon>
        <taxon>Tigriopus</taxon>
    </lineage>
</organism>
<accession>A0A553NPY2</accession>
<sequence>MSCDSKNECIDKCEPGKERSNLPFQWREISEQEQRLRLQSWPEPMSVCRDVIALEPGNVIVPREFLDIAYQIYNFEIRSDDVFVVTFPKSGTTWAQEMIWQITHHCDFEGGKVNLGARSPFLELPMLIPDHKLMPMVPKEKLLQAKRILELARSMPSPRVIKSHLPICFQPPNLLNRCKVVYLARTPKDCCVSYYHHEQLVPIHGYEGDFKSYASWFKRGQLLYGDYWFHLSEAVSRQGHPNLKIIWYEQMKKDLPGVLQETCTWLEQPLSDWSLKELVQHLSFDRFKSNSAVNNAALTNPKTGQCFIRRGKIGDWKNHFDTETSLEWDDWIQEKKREFKINNLF</sequence>
<gene>
    <name evidence="4" type="ORF">TCAL_13577</name>
</gene>
<dbReference type="Proteomes" id="UP000318571">
    <property type="component" value="Chromosome 4"/>
</dbReference>
<name>A0A553NPY2_TIGCA</name>
<dbReference type="InterPro" id="IPR000863">
    <property type="entry name" value="Sulfotransferase_dom"/>
</dbReference>
<comment type="similarity">
    <text evidence="1">Belongs to the sulfotransferase 1 family.</text>
</comment>
<dbReference type="GO" id="GO:0008146">
    <property type="term" value="F:sulfotransferase activity"/>
    <property type="evidence" value="ECO:0007669"/>
    <property type="project" value="InterPro"/>
</dbReference>
<evidence type="ECO:0000313" key="5">
    <source>
        <dbReference type="Proteomes" id="UP000318571"/>
    </source>
</evidence>
<dbReference type="OrthoDB" id="205623at2759"/>
<dbReference type="SUPFAM" id="SSF52540">
    <property type="entry name" value="P-loop containing nucleoside triphosphate hydrolases"/>
    <property type="match status" value="1"/>
</dbReference>
<dbReference type="PANTHER" id="PTHR11783">
    <property type="entry name" value="SULFOTRANSFERASE SULT"/>
    <property type="match status" value="1"/>
</dbReference>